<evidence type="ECO:0000313" key="1">
    <source>
        <dbReference type="EMBL" id="RNA37438.1"/>
    </source>
</evidence>
<gene>
    <name evidence="1" type="ORF">BpHYR1_015835</name>
</gene>
<dbReference type="EMBL" id="REGN01001046">
    <property type="protein sequence ID" value="RNA37438.1"/>
    <property type="molecule type" value="Genomic_DNA"/>
</dbReference>
<keyword evidence="2" id="KW-1185">Reference proteome</keyword>
<comment type="caution">
    <text evidence="1">The sequence shown here is derived from an EMBL/GenBank/DDBJ whole genome shotgun (WGS) entry which is preliminary data.</text>
</comment>
<proteinExistence type="predicted"/>
<evidence type="ECO:0000313" key="2">
    <source>
        <dbReference type="Proteomes" id="UP000276133"/>
    </source>
</evidence>
<reference evidence="1 2" key="1">
    <citation type="journal article" date="2018" name="Sci. Rep.">
        <title>Genomic signatures of local adaptation to the degree of environmental predictability in rotifers.</title>
        <authorList>
            <person name="Franch-Gras L."/>
            <person name="Hahn C."/>
            <person name="Garcia-Roger E.M."/>
            <person name="Carmona M.J."/>
            <person name="Serra M."/>
            <person name="Gomez A."/>
        </authorList>
    </citation>
    <scope>NUCLEOTIDE SEQUENCE [LARGE SCALE GENOMIC DNA]</scope>
    <source>
        <strain evidence="1">HYR1</strain>
    </source>
</reference>
<dbReference type="Proteomes" id="UP000276133">
    <property type="component" value="Unassembled WGS sequence"/>
</dbReference>
<organism evidence="1 2">
    <name type="scientific">Brachionus plicatilis</name>
    <name type="common">Marine rotifer</name>
    <name type="synonym">Brachionus muelleri</name>
    <dbReference type="NCBI Taxonomy" id="10195"/>
    <lineage>
        <taxon>Eukaryota</taxon>
        <taxon>Metazoa</taxon>
        <taxon>Spiralia</taxon>
        <taxon>Gnathifera</taxon>
        <taxon>Rotifera</taxon>
        <taxon>Eurotatoria</taxon>
        <taxon>Monogononta</taxon>
        <taxon>Pseudotrocha</taxon>
        <taxon>Ploima</taxon>
        <taxon>Brachionidae</taxon>
        <taxon>Brachionus</taxon>
    </lineage>
</organism>
<name>A0A3M7SPK5_BRAPC</name>
<protein>
    <submittedName>
        <fullName evidence="1">Uncharacterized protein</fullName>
    </submittedName>
</protein>
<dbReference type="AlphaFoldDB" id="A0A3M7SPK5"/>
<accession>A0A3M7SPK5</accession>
<sequence length="61" mass="7308">MTDLLKTSLDLYEKKLDKIGFKNEKKKLILHKFDSILALPFLIRWVRVHLMIDNERIAQII</sequence>